<feature type="compositionally biased region" description="Polar residues" evidence="2">
    <location>
        <begin position="1"/>
        <end position="12"/>
    </location>
</feature>
<dbReference type="InterPro" id="IPR005467">
    <property type="entry name" value="His_kinase_dom"/>
</dbReference>
<dbReference type="OrthoDB" id="60033at2759"/>
<dbReference type="SUPFAM" id="SSF55874">
    <property type="entry name" value="ATPase domain of HSP90 chaperone/DNA topoisomerase II/histidine kinase"/>
    <property type="match status" value="1"/>
</dbReference>
<comment type="caution">
    <text evidence="5">The sequence shown here is derived from an EMBL/GenBank/DDBJ whole genome shotgun (WGS) entry which is preliminary data.</text>
</comment>
<dbReference type="Proteomes" id="UP001153069">
    <property type="component" value="Unassembled WGS sequence"/>
</dbReference>
<feature type="domain" description="Histidine kinase" evidence="4">
    <location>
        <begin position="489"/>
        <end position="795"/>
    </location>
</feature>
<keyword evidence="5" id="KW-0418">Kinase</keyword>
<dbReference type="GO" id="GO:0000155">
    <property type="term" value="F:phosphorelay sensor kinase activity"/>
    <property type="evidence" value="ECO:0007669"/>
    <property type="project" value="TreeGrafter"/>
</dbReference>
<dbReference type="PROSITE" id="PS50109">
    <property type="entry name" value="HIS_KIN"/>
    <property type="match status" value="1"/>
</dbReference>
<accession>A0A9N8E3C6</accession>
<evidence type="ECO:0000256" key="3">
    <source>
        <dbReference type="SAM" id="Phobius"/>
    </source>
</evidence>
<keyword evidence="5" id="KW-0808">Transferase</keyword>
<proteinExistence type="predicted"/>
<keyword evidence="6" id="KW-1185">Reference proteome</keyword>
<feature type="transmembrane region" description="Helical" evidence="3">
    <location>
        <begin position="59"/>
        <end position="82"/>
    </location>
</feature>
<dbReference type="InterPro" id="IPR003594">
    <property type="entry name" value="HATPase_dom"/>
</dbReference>
<dbReference type="Gene3D" id="3.30.565.10">
    <property type="entry name" value="Histidine kinase-like ATPase, C-terminal domain"/>
    <property type="match status" value="1"/>
</dbReference>
<feature type="transmembrane region" description="Helical" evidence="3">
    <location>
        <begin position="445"/>
        <end position="468"/>
    </location>
</feature>
<dbReference type="PRINTS" id="PR00344">
    <property type="entry name" value="BCTRLSENSOR"/>
</dbReference>
<evidence type="ECO:0000256" key="2">
    <source>
        <dbReference type="SAM" id="MobiDB-lite"/>
    </source>
</evidence>
<keyword evidence="3" id="KW-0472">Membrane</keyword>
<keyword evidence="1" id="KW-0597">Phosphoprotein</keyword>
<dbReference type="PANTHER" id="PTHR43547">
    <property type="entry name" value="TWO-COMPONENT HISTIDINE KINASE"/>
    <property type="match status" value="1"/>
</dbReference>
<evidence type="ECO:0000259" key="4">
    <source>
        <dbReference type="PROSITE" id="PS50109"/>
    </source>
</evidence>
<organism evidence="5 6">
    <name type="scientific">Seminavis robusta</name>
    <dbReference type="NCBI Taxonomy" id="568900"/>
    <lineage>
        <taxon>Eukaryota</taxon>
        <taxon>Sar</taxon>
        <taxon>Stramenopiles</taxon>
        <taxon>Ochrophyta</taxon>
        <taxon>Bacillariophyta</taxon>
        <taxon>Bacillariophyceae</taxon>
        <taxon>Bacillariophycidae</taxon>
        <taxon>Naviculales</taxon>
        <taxon>Naviculaceae</taxon>
        <taxon>Seminavis</taxon>
    </lineage>
</organism>
<name>A0A9N8E3C6_9STRA</name>
<dbReference type="Pfam" id="PF02518">
    <property type="entry name" value="HATPase_c"/>
    <property type="match status" value="1"/>
</dbReference>
<dbReference type="AlphaFoldDB" id="A0A9N8E3C6"/>
<sequence length="829" mass="93154">MMMRQPSQQTADATVDANNNNNGSSTPLENDNDVSHSVAGSNSSDTKRRRRRQASAVHCLRWMLGIVLLCSTVSIASLVYLLQSETEQNEFETQLESDATKLLSSVGRNFAMTLAAAELYMYRIMYQAALSDATWPMITIPGLAVQAAKLMSQTNSIYMTFYPLIATPEDRKTWENFTQHNDGWVEEALQVQAKDPNFHGPILDNYTKSYTVWRNEGPEPDNATGPFLPSWMGSPVIPYYYPYNWNALAYPAFGEGLTHCMHTKCAVVTPVANNADPNDPVAVAQARVTSDWGSLYLSQDDDSNEPFSDLYYPVLPALDDVVFADPHNNISALGTVAFSFYWRHSLKDILPSQSKGLILVVQNPCRGGQSFTYQINGAQPVFLGFGDLHEPKFDRYARSSPLATLIERNKGKYTGLPMNDNFCPFTITVYPSTFMAKDYITNEPILFALGSAFIFIFVATLFCAYDFLIRREFNAKQRLLDIKRHLMMFVSQEVQRPLNAVCQGLSMLQDEMKDAVPAITHENNRMHYYHHNLLDDSNVALRTQYLQDDADHLRSHLEGWLHMTKMICDSAESSVDVLGDLLAYDDIIQTTDTEDDSSFALKLSVLNLWKLISDTSQEFLYSARSKNLQYSLENRLLDTDLEGEDDLEDPETRMESLKLVGDQKRLTQLLRNLLSNAIKVTSPNGRLTIRVSWEPMSDSETYDKHVLELGEEVSFNRRGTARLEVTDTGKGLAESQLQLLQDGAEVISADNFEAGKIKDIGLLISKRVALQHNGDLKASSSENGTTFTLELPLYHVPDNNSHAEDELRSLPPIPCPVDLAGMYGRQQQK</sequence>
<keyword evidence="3" id="KW-0812">Transmembrane</keyword>
<dbReference type="PANTHER" id="PTHR43547:SF2">
    <property type="entry name" value="HYBRID SIGNAL TRANSDUCTION HISTIDINE KINASE C"/>
    <property type="match status" value="1"/>
</dbReference>
<gene>
    <name evidence="5" type="ORF">SEMRO_460_G147610.1</name>
</gene>
<dbReference type="InterPro" id="IPR036890">
    <property type="entry name" value="HATPase_C_sf"/>
</dbReference>
<feature type="region of interest" description="Disordered" evidence="2">
    <location>
        <begin position="1"/>
        <end position="50"/>
    </location>
</feature>
<evidence type="ECO:0000313" key="6">
    <source>
        <dbReference type="Proteomes" id="UP001153069"/>
    </source>
</evidence>
<dbReference type="SMART" id="SM00387">
    <property type="entry name" value="HATPase_c"/>
    <property type="match status" value="1"/>
</dbReference>
<dbReference type="EMBL" id="CAICTM010000459">
    <property type="protein sequence ID" value="CAB9510949.1"/>
    <property type="molecule type" value="Genomic_DNA"/>
</dbReference>
<dbReference type="InterPro" id="IPR004358">
    <property type="entry name" value="Sig_transdc_His_kin-like_C"/>
</dbReference>
<evidence type="ECO:0000256" key="1">
    <source>
        <dbReference type="ARBA" id="ARBA00022553"/>
    </source>
</evidence>
<keyword evidence="3" id="KW-1133">Transmembrane helix</keyword>
<protein>
    <submittedName>
        <fullName evidence="5">Sensor kinase/phosphatase LuxQ</fullName>
    </submittedName>
</protein>
<reference evidence="5" key="1">
    <citation type="submission" date="2020-06" db="EMBL/GenBank/DDBJ databases">
        <authorList>
            <consortium name="Plant Systems Biology data submission"/>
        </authorList>
    </citation>
    <scope>NUCLEOTIDE SEQUENCE</scope>
    <source>
        <strain evidence="5">D6</strain>
    </source>
</reference>
<evidence type="ECO:0000313" key="5">
    <source>
        <dbReference type="EMBL" id="CAB9510949.1"/>
    </source>
</evidence>